<feature type="compositionally biased region" description="Gly residues" evidence="1">
    <location>
        <begin position="214"/>
        <end position="224"/>
    </location>
</feature>
<evidence type="ECO:0000313" key="3">
    <source>
        <dbReference type="Proteomes" id="UP000001072"/>
    </source>
</evidence>
<sequence>MEKERRDYGGGPGIATGFVHQNQNQNQNSYHYNASGQNPQYSYHRNPQGQSSGPHRGNYSSRGAPHTYPSAPVHQGQYDYGGYGGGGGGNGQMNSNRGNGHMNTNRGNSHMNSNRGNGHMNPNRGNHHQQPTGPYISQPPRLYSAPTFAGTTPTSYGGSGYGGTGVGLPNRPNPPPSLPGRGGMGMTNGYRTQPIIPAVVRSNNHQYSSLPPSYGGGGAGGGAGNKPNRGR</sequence>
<feature type="region of interest" description="Disordered" evidence="1">
    <location>
        <begin position="167"/>
        <end position="231"/>
    </location>
</feature>
<dbReference type="VEuPathDB" id="FungiDB:MELLADRAFT_68241"/>
<feature type="compositionally biased region" description="Gly residues" evidence="1">
    <location>
        <begin position="79"/>
        <end position="91"/>
    </location>
</feature>
<reference evidence="3" key="1">
    <citation type="journal article" date="2011" name="Proc. Natl. Acad. Sci. U.S.A.">
        <title>Obligate biotrophy features unraveled by the genomic analysis of rust fungi.</title>
        <authorList>
            <person name="Duplessis S."/>
            <person name="Cuomo C.A."/>
            <person name="Lin Y.-C."/>
            <person name="Aerts A."/>
            <person name="Tisserant E."/>
            <person name="Veneault-Fourrey C."/>
            <person name="Joly D.L."/>
            <person name="Hacquard S."/>
            <person name="Amselem J."/>
            <person name="Cantarel B.L."/>
            <person name="Chiu R."/>
            <person name="Coutinho P.M."/>
            <person name="Feau N."/>
            <person name="Field M."/>
            <person name="Frey P."/>
            <person name="Gelhaye E."/>
            <person name="Goldberg J."/>
            <person name="Grabherr M.G."/>
            <person name="Kodira C.D."/>
            <person name="Kohler A."/>
            <person name="Kuees U."/>
            <person name="Lindquist E.A."/>
            <person name="Lucas S.M."/>
            <person name="Mago R."/>
            <person name="Mauceli E."/>
            <person name="Morin E."/>
            <person name="Murat C."/>
            <person name="Pangilinan J.L."/>
            <person name="Park R."/>
            <person name="Pearson M."/>
            <person name="Quesneville H."/>
            <person name="Rouhier N."/>
            <person name="Sakthikumar S."/>
            <person name="Salamov A.A."/>
            <person name="Schmutz J."/>
            <person name="Selles B."/>
            <person name="Shapiro H."/>
            <person name="Tanguay P."/>
            <person name="Tuskan G.A."/>
            <person name="Henrissat B."/>
            <person name="Van de Peer Y."/>
            <person name="Rouze P."/>
            <person name="Ellis J.G."/>
            <person name="Dodds P.N."/>
            <person name="Schein J.E."/>
            <person name="Zhong S."/>
            <person name="Hamelin R.C."/>
            <person name="Grigoriev I.V."/>
            <person name="Szabo L.J."/>
            <person name="Martin F."/>
        </authorList>
    </citation>
    <scope>NUCLEOTIDE SEQUENCE [LARGE SCALE GENOMIC DNA]</scope>
    <source>
        <strain evidence="3">98AG31 / pathotype 3-4-7</strain>
    </source>
</reference>
<feature type="compositionally biased region" description="Polar residues" evidence="1">
    <location>
        <begin position="29"/>
        <end position="61"/>
    </location>
</feature>
<protein>
    <submittedName>
        <fullName evidence="2">Uncharacterized protein</fullName>
    </submittedName>
</protein>
<keyword evidence="3" id="KW-1185">Reference proteome</keyword>
<dbReference type="InParanoid" id="F4S632"/>
<feature type="compositionally biased region" description="Polar residues" evidence="1">
    <location>
        <begin position="101"/>
        <end position="116"/>
    </location>
</feature>
<feature type="region of interest" description="Disordered" evidence="1">
    <location>
        <begin position="1"/>
        <end position="131"/>
    </location>
</feature>
<name>F4S632_MELLP</name>
<dbReference type="GeneID" id="18930999"/>
<dbReference type="HOGENOM" id="CLU_1200061_0_0_1"/>
<dbReference type="Proteomes" id="UP000001072">
    <property type="component" value="Unassembled WGS sequence"/>
</dbReference>
<organism evidence="3">
    <name type="scientific">Melampsora larici-populina (strain 98AG31 / pathotype 3-4-7)</name>
    <name type="common">Poplar leaf rust fungus</name>
    <dbReference type="NCBI Taxonomy" id="747676"/>
    <lineage>
        <taxon>Eukaryota</taxon>
        <taxon>Fungi</taxon>
        <taxon>Dikarya</taxon>
        <taxon>Basidiomycota</taxon>
        <taxon>Pucciniomycotina</taxon>
        <taxon>Pucciniomycetes</taxon>
        <taxon>Pucciniales</taxon>
        <taxon>Melampsoraceae</taxon>
        <taxon>Melampsora</taxon>
    </lineage>
</organism>
<feature type="compositionally biased region" description="Polar residues" evidence="1">
    <location>
        <begin position="201"/>
        <end position="211"/>
    </location>
</feature>
<dbReference type="RefSeq" id="XP_007416815.1">
    <property type="nucleotide sequence ID" value="XM_007416753.1"/>
</dbReference>
<dbReference type="AlphaFoldDB" id="F4S632"/>
<proteinExistence type="predicted"/>
<accession>F4S632</accession>
<evidence type="ECO:0000313" key="2">
    <source>
        <dbReference type="EMBL" id="EGF99865.1"/>
    </source>
</evidence>
<evidence type="ECO:0000256" key="1">
    <source>
        <dbReference type="SAM" id="MobiDB-lite"/>
    </source>
</evidence>
<gene>
    <name evidence="2" type="ORF">MELLADRAFT_68241</name>
</gene>
<dbReference type="EMBL" id="GL883153">
    <property type="protein sequence ID" value="EGF99865.1"/>
    <property type="molecule type" value="Genomic_DNA"/>
</dbReference>
<dbReference type="KEGG" id="mlr:MELLADRAFT_68241"/>